<dbReference type="Pfam" id="PF04542">
    <property type="entry name" value="Sigma70_r2"/>
    <property type="match status" value="1"/>
</dbReference>
<reference evidence="7" key="1">
    <citation type="submission" date="2021-12" db="EMBL/GenBank/DDBJ databases">
        <title>Discovery of the Pendulisporaceae a myxobacterial family with distinct sporulation behavior and unique specialized metabolism.</title>
        <authorList>
            <person name="Garcia R."/>
            <person name="Popoff A."/>
            <person name="Bader C.D."/>
            <person name="Loehr J."/>
            <person name="Walesch S."/>
            <person name="Walt C."/>
            <person name="Boldt J."/>
            <person name="Bunk B."/>
            <person name="Haeckl F.J.F.P.J."/>
            <person name="Gunesch A.P."/>
            <person name="Birkelbach J."/>
            <person name="Nuebel U."/>
            <person name="Pietschmann T."/>
            <person name="Bach T."/>
            <person name="Mueller R."/>
        </authorList>
    </citation>
    <scope>NUCLEOTIDE SEQUENCE</scope>
    <source>
        <strain evidence="7">MSr11367</strain>
    </source>
</reference>
<evidence type="ECO:0000313" key="7">
    <source>
        <dbReference type="EMBL" id="WXB02079.1"/>
    </source>
</evidence>
<dbReference type="PANTHER" id="PTHR43133">
    <property type="entry name" value="RNA POLYMERASE ECF-TYPE SIGMA FACTO"/>
    <property type="match status" value="1"/>
</dbReference>
<evidence type="ECO:0000256" key="1">
    <source>
        <dbReference type="ARBA" id="ARBA00010641"/>
    </source>
</evidence>
<keyword evidence="8" id="KW-1185">Reference proteome</keyword>
<protein>
    <submittedName>
        <fullName evidence="7">Sigma-70 family RNA polymerase sigma factor</fullName>
    </submittedName>
</protein>
<dbReference type="Pfam" id="PF08281">
    <property type="entry name" value="Sigma70_r4_2"/>
    <property type="match status" value="1"/>
</dbReference>
<dbReference type="PANTHER" id="PTHR43133:SF51">
    <property type="entry name" value="RNA POLYMERASE SIGMA FACTOR"/>
    <property type="match status" value="1"/>
</dbReference>
<organism evidence="7 8">
    <name type="scientific">Pendulispora rubella</name>
    <dbReference type="NCBI Taxonomy" id="2741070"/>
    <lineage>
        <taxon>Bacteria</taxon>
        <taxon>Pseudomonadati</taxon>
        <taxon>Myxococcota</taxon>
        <taxon>Myxococcia</taxon>
        <taxon>Myxococcales</taxon>
        <taxon>Sorangiineae</taxon>
        <taxon>Pendulisporaceae</taxon>
        <taxon>Pendulispora</taxon>
    </lineage>
</organism>
<dbReference type="InterPro" id="IPR014284">
    <property type="entry name" value="RNA_pol_sigma-70_dom"/>
</dbReference>
<feature type="domain" description="RNA polymerase sigma factor 70 region 4 type 2" evidence="6">
    <location>
        <begin position="135"/>
        <end position="186"/>
    </location>
</feature>
<gene>
    <name evidence="7" type="ORF">LVJ94_34845</name>
</gene>
<evidence type="ECO:0000256" key="3">
    <source>
        <dbReference type="ARBA" id="ARBA00023082"/>
    </source>
</evidence>
<keyword evidence="4" id="KW-0804">Transcription</keyword>
<evidence type="ECO:0000256" key="4">
    <source>
        <dbReference type="ARBA" id="ARBA00023163"/>
    </source>
</evidence>
<sequence>MPGSTTPKVPHLDPSVIARAVAGERSALDMLVRTLAPHVDRHLRRFPLLEEDRRDVLQVTLLRVVRCIHSFRGDSAFSTWLFRLTANEALMRLRSERRLRERFVTGLEVHELEALSASKRPSDHAPFVAASPGQDVRRALADLCDSDRGVLVAHHILGLGLQETAEHLALTESAVRSRLHRARKRLRTSLE</sequence>
<proteinExistence type="inferred from homology"/>
<dbReference type="InterPro" id="IPR013324">
    <property type="entry name" value="RNA_pol_sigma_r3/r4-like"/>
</dbReference>
<dbReference type="Proteomes" id="UP001374803">
    <property type="component" value="Chromosome"/>
</dbReference>
<dbReference type="CDD" id="cd06171">
    <property type="entry name" value="Sigma70_r4"/>
    <property type="match status" value="1"/>
</dbReference>
<dbReference type="InterPro" id="IPR013325">
    <property type="entry name" value="RNA_pol_sigma_r2"/>
</dbReference>
<dbReference type="SUPFAM" id="SSF88946">
    <property type="entry name" value="Sigma2 domain of RNA polymerase sigma factors"/>
    <property type="match status" value="1"/>
</dbReference>
<keyword evidence="3" id="KW-0731">Sigma factor</keyword>
<accession>A0ABZ2KTT6</accession>
<dbReference type="EMBL" id="CP089983">
    <property type="protein sequence ID" value="WXB02079.1"/>
    <property type="molecule type" value="Genomic_DNA"/>
</dbReference>
<evidence type="ECO:0000259" key="5">
    <source>
        <dbReference type="Pfam" id="PF04542"/>
    </source>
</evidence>
<evidence type="ECO:0000313" key="8">
    <source>
        <dbReference type="Proteomes" id="UP001374803"/>
    </source>
</evidence>
<dbReference type="InterPro" id="IPR039425">
    <property type="entry name" value="RNA_pol_sigma-70-like"/>
</dbReference>
<dbReference type="SUPFAM" id="SSF88659">
    <property type="entry name" value="Sigma3 and sigma4 domains of RNA polymerase sigma factors"/>
    <property type="match status" value="1"/>
</dbReference>
<dbReference type="Gene3D" id="1.10.1740.10">
    <property type="match status" value="1"/>
</dbReference>
<dbReference type="NCBIfam" id="TIGR02937">
    <property type="entry name" value="sigma70-ECF"/>
    <property type="match status" value="1"/>
</dbReference>
<keyword evidence="2" id="KW-0805">Transcription regulation</keyword>
<feature type="domain" description="RNA polymerase sigma-70 region 2" evidence="5">
    <location>
        <begin position="31"/>
        <end position="98"/>
    </location>
</feature>
<name>A0ABZ2KTT6_9BACT</name>
<evidence type="ECO:0000256" key="2">
    <source>
        <dbReference type="ARBA" id="ARBA00023015"/>
    </source>
</evidence>
<dbReference type="Gene3D" id="1.10.10.10">
    <property type="entry name" value="Winged helix-like DNA-binding domain superfamily/Winged helix DNA-binding domain"/>
    <property type="match status" value="1"/>
</dbReference>
<dbReference type="InterPro" id="IPR036388">
    <property type="entry name" value="WH-like_DNA-bd_sf"/>
</dbReference>
<comment type="similarity">
    <text evidence="1">Belongs to the sigma-70 factor family. ECF subfamily.</text>
</comment>
<evidence type="ECO:0000259" key="6">
    <source>
        <dbReference type="Pfam" id="PF08281"/>
    </source>
</evidence>
<dbReference type="RefSeq" id="WP_394831704.1">
    <property type="nucleotide sequence ID" value="NZ_CP089929.1"/>
</dbReference>
<dbReference type="InterPro" id="IPR007627">
    <property type="entry name" value="RNA_pol_sigma70_r2"/>
</dbReference>
<dbReference type="InterPro" id="IPR013249">
    <property type="entry name" value="RNA_pol_sigma70_r4_t2"/>
</dbReference>